<organism evidence="1 2">
    <name type="scientific">Trichinella murrelli</name>
    <dbReference type="NCBI Taxonomy" id="144512"/>
    <lineage>
        <taxon>Eukaryota</taxon>
        <taxon>Metazoa</taxon>
        <taxon>Ecdysozoa</taxon>
        <taxon>Nematoda</taxon>
        <taxon>Enoplea</taxon>
        <taxon>Dorylaimia</taxon>
        <taxon>Trichinellida</taxon>
        <taxon>Trichinellidae</taxon>
        <taxon>Trichinella</taxon>
    </lineage>
</organism>
<dbReference type="Proteomes" id="UP000055048">
    <property type="component" value="Unassembled WGS sequence"/>
</dbReference>
<dbReference type="EMBL" id="JYDJ01000179">
    <property type="protein sequence ID" value="KRX41148.1"/>
    <property type="molecule type" value="Genomic_DNA"/>
</dbReference>
<gene>
    <name evidence="1" type="ORF">T05_14847</name>
</gene>
<comment type="caution">
    <text evidence="1">The sequence shown here is derived from an EMBL/GenBank/DDBJ whole genome shotgun (WGS) entry which is preliminary data.</text>
</comment>
<evidence type="ECO:0000313" key="2">
    <source>
        <dbReference type="Proteomes" id="UP000055048"/>
    </source>
</evidence>
<protein>
    <submittedName>
        <fullName evidence="1">Uncharacterized protein</fullName>
    </submittedName>
</protein>
<evidence type="ECO:0000313" key="1">
    <source>
        <dbReference type="EMBL" id="KRX41148.1"/>
    </source>
</evidence>
<dbReference type="AlphaFoldDB" id="A0A0V0TQ58"/>
<name>A0A0V0TQ58_9BILA</name>
<keyword evidence="2" id="KW-1185">Reference proteome</keyword>
<sequence length="62" mass="7041">MGKWTPPPQQQQQRQSLPLADLKKLKVNNAMPSLPIQLIHVSEFNGLTGKAEQNYALCIQLW</sequence>
<proteinExistence type="predicted"/>
<reference evidence="1 2" key="1">
    <citation type="submission" date="2015-01" db="EMBL/GenBank/DDBJ databases">
        <title>Evolution of Trichinella species and genotypes.</title>
        <authorList>
            <person name="Korhonen P.K."/>
            <person name="Edoardo P."/>
            <person name="Giuseppe L.R."/>
            <person name="Gasser R.B."/>
        </authorList>
    </citation>
    <scope>NUCLEOTIDE SEQUENCE [LARGE SCALE GENOMIC DNA]</scope>
    <source>
        <strain evidence="1">ISS417</strain>
    </source>
</reference>
<accession>A0A0V0TQ58</accession>